<dbReference type="PROSITE" id="PS51465">
    <property type="entry name" value="KAZAL_2"/>
    <property type="match status" value="4"/>
</dbReference>
<keyword evidence="3" id="KW-1015">Disulfide bond</keyword>
<accession>A0A423SHA2</accession>
<keyword evidence="2" id="KW-0722">Serine protease inhibitor</keyword>
<gene>
    <name evidence="5" type="ORF">C7M84_018492</name>
</gene>
<feature type="domain" description="Kazal-like" evidence="4">
    <location>
        <begin position="105"/>
        <end position="155"/>
    </location>
</feature>
<dbReference type="OrthoDB" id="544930at2759"/>
<dbReference type="PANTHER" id="PTHR10913:SF45">
    <property type="entry name" value="FOLLISTATIN, ISOFORM A-RELATED"/>
    <property type="match status" value="1"/>
</dbReference>
<proteinExistence type="predicted"/>
<comment type="caution">
    <text evidence="5">The sequence shown here is derived from an EMBL/GenBank/DDBJ whole genome shotgun (WGS) entry which is preliminary data.</text>
</comment>
<feature type="domain" description="Kazal-like" evidence="4">
    <location>
        <begin position="156"/>
        <end position="195"/>
    </location>
</feature>
<dbReference type="EMBL" id="QCYY01003410">
    <property type="protein sequence ID" value="ROT63617.1"/>
    <property type="molecule type" value="Genomic_DNA"/>
</dbReference>
<dbReference type="PANTHER" id="PTHR10913">
    <property type="entry name" value="FOLLISTATIN-RELATED"/>
    <property type="match status" value="1"/>
</dbReference>
<evidence type="ECO:0000313" key="6">
    <source>
        <dbReference type="Proteomes" id="UP000283509"/>
    </source>
</evidence>
<evidence type="ECO:0000256" key="3">
    <source>
        <dbReference type="ARBA" id="ARBA00023157"/>
    </source>
</evidence>
<keyword evidence="1" id="KW-0646">Protease inhibitor</keyword>
<keyword evidence="6" id="KW-1185">Reference proteome</keyword>
<sequence length="195" mass="20262">AHPGECKADCDLACPANYDPVCGSDGVTYPNLCGLQLADCLSDADIALAHPGECKADCDLACPANYDPVCGSDGVTYPNLCGLQLADCLSDADIALAHQGECKARREACDLVCPANYDPVCGSDGVTYSNLCNLQVADCLTEDDITLVNPGECNADCDLGCPYIYDPVCGSDGVTYPNLCDLQLADCLSDADIAL</sequence>
<dbReference type="SMART" id="SM00280">
    <property type="entry name" value="KAZAL"/>
    <property type="match status" value="4"/>
</dbReference>
<dbReference type="Pfam" id="PF07648">
    <property type="entry name" value="Kazal_2"/>
    <property type="match status" value="4"/>
</dbReference>
<protein>
    <submittedName>
        <fullName evidence="5">Kazal-type serine proteinase inhibitor 2</fullName>
    </submittedName>
</protein>
<dbReference type="Proteomes" id="UP000283509">
    <property type="component" value="Unassembled WGS sequence"/>
</dbReference>
<feature type="domain" description="Kazal-like" evidence="4">
    <location>
        <begin position="57"/>
        <end position="104"/>
    </location>
</feature>
<dbReference type="AlphaFoldDB" id="A0A423SHA2"/>
<dbReference type="InterPro" id="IPR036058">
    <property type="entry name" value="Kazal_dom_sf"/>
</dbReference>
<organism evidence="5 6">
    <name type="scientific">Penaeus vannamei</name>
    <name type="common">Whiteleg shrimp</name>
    <name type="synonym">Litopenaeus vannamei</name>
    <dbReference type="NCBI Taxonomy" id="6689"/>
    <lineage>
        <taxon>Eukaryota</taxon>
        <taxon>Metazoa</taxon>
        <taxon>Ecdysozoa</taxon>
        <taxon>Arthropoda</taxon>
        <taxon>Crustacea</taxon>
        <taxon>Multicrustacea</taxon>
        <taxon>Malacostraca</taxon>
        <taxon>Eumalacostraca</taxon>
        <taxon>Eucarida</taxon>
        <taxon>Decapoda</taxon>
        <taxon>Dendrobranchiata</taxon>
        <taxon>Penaeoidea</taxon>
        <taxon>Penaeidae</taxon>
        <taxon>Penaeus</taxon>
    </lineage>
</organism>
<evidence type="ECO:0000313" key="5">
    <source>
        <dbReference type="EMBL" id="ROT63617.1"/>
    </source>
</evidence>
<dbReference type="Gene3D" id="3.30.60.30">
    <property type="match status" value="4"/>
</dbReference>
<reference evidence="5 6" key="2">
    <citation type="submission" date="2019-01" db="EMBL/GenBank/DDBJ databases">
        <title>The decoding of complex shrimp genome reveals the adaptation for benthos swimmer, frequently molting mechanism and breeding impact on genome.</title>
        <authorList>
            <person name="Sun Y."/>
            <person name="Gao Y."/>
            <person name="Yu Y."/>
        </authorList>
    </citation>
    <scope>NUCLEOTIDE SEQUENCE [LARGE SCALE GENOMIC DNA]</scope>
    <source>
        <tissue evidence="5">Muscle</tissue>
    </source>
</reference>
<feature type="non-terminal residue" evidence="5">
    <location>
        <position position="1"/>
    </location>
</feature>
<evidence type="ECO:0000256" key="2">
    <source>
        <dbReference type="ARBA" id="ARBA00022900"/>
    </source>
</evidence>
<feature type="non-terminal residue" evidence="5">
    <location>
        <position position="195"/>
    </location>
</feature>
<dbReference type="InterPro" id="IPR002350">
    <property type="entry name" value="Kazal_dom"/>
</dbReference>
<evidence type="ECO:0000256" key="1">
    <source>
        <dbReference type="ARBA" id="ARBA00022690"/>
    </source>
</evidence>
<evidence type="ECO:0000259" key="4">
    <source>
        <dbReference type="PROSITE" id="PS51465"/>
    </source>
</evidence>
<dbReference type="CDD" id="cd00104">
    <property type="entry name" value="KAZAL_FS"/>
    <property type="match status" value="4"/>
</dbReference>
<dbReference type="InterPro" id="IPR050653">
    <property type="entry name" value="Prot_Inhib_GrowthFact_Antg"/>
</dbReference>
<reference evidence="5 6" key="1">
    <citation type="submission" date="2018-04" db="EMBL/GenBank/DDBJ databases">
        <authorList>
            <person name="Zhang X."/>
            <person name="Yuan J."/>
            <person name="Li F."/>
            <person name="Xiang J."/>
        </authorList>
    </citation>
    <scope>NUCLEOTIDE SEQUENCE [LARGE SCALE GENOMIC DNA]</scope>
    <source>
        <tissue evidence="5">Muscle</tissue>
    </source>
</reference>
<dbReference type="GO" id="GO:0005576">
    <property type="term" value="C:extracellular region"/>
    <property type="evidence" value="ECO:0007669"/>
    <property type="project" value="TreeGrafter"/>
</dbReference>
<feature type="domain" description="Kazal-like" evidence="4">
    <location>
        <begin position="1"/>
        <end position="56"/>
    </location>
</feature>
<dbReference type="SUPFAM" id="SSF100895">
    <property type="entry name" value="Kazal-type serine protease inhibitors"/>
    <property type="match status" value="4"/>
</dbReference>
<name>A0A423SHA2_PENVA</name>